<dbReference type="WBParaSite" id="TREG1_23090.2">
    <property type="protein sequence ID" value="TREG1_23090.2"/>
    <property type="gene ID" value="TREG1_23090"/>
</dbReference>
<reference evidence="1" key="1">
    <citation type="submission" date="2022-06" db="EMBL/GenBank/DDBJ databases">
        <authorList>
            <person name="Berger JAMES D."/>
            <person name="Berger JAMES D."/>
        </authorList>
    </citation>
    <scope>NUCLEOTIDE SEQUENCE [LARGE SCALE GENOMIC DNA]</scope>
</reference>
<protein>
    <submittedName>
        <fullName evidence="2">Uncharacterized protein</fullName>
    </submittedName>
</protein>
<proteinExistence type="predicted"/>
<accession>A0AA85JG77</accession>
<evidence type="ECO:0000313" key="1">
    <source>
        <dbReference type="Proteomes" id="UP000050795"/>
    </source>
</evidence>
<organism evidence="1 2">
    <name type="scientific">Trichobilharzia regenti</name>
    <name type="common">Nasal bird schistosome</name>
    <dbReference type="NCBI Taxonomy" id="157069"/>
    <lineage>
        <taxon>Eukaryota</taxon>
        <taxon>Metazoa</taxon>
        <taxon>Spiralia</taxon>
        <taxon>Lophotrochozoa</taxon>
        <taxon>Platyhelminthes</taxon>
        <taxon>Trematoda</taxon>
        <taxon>Digenea</taxon>
        <taxon>Strigeidida</taxon>
        <taxon>Schistosomatoidea</taxon>
        <taxon>Schistosomatidae</taxon>
        <taxon>Trichobilharzia</taxon>
    </lineage>
</organism>
<evidence type="ECO:0000313" key="2">
    <source>
        <dbReference type="WBParaSite" id="TREG1_23090.2"/>
    </source>
</evidence>
<dbReference type="Proteomes" id="UP000050795">
    <property type="component" value="Unassembled WGS sequence"/>
</dbReference>
<name>A0AA85JG77_TRIRE</name>
<keyword evidence="1" id="KW-1185">Reference proteome</keyword>
<sequence>MIEEQITQVLKRLKNDSSLITELYERLRLSGSIILRLYDLPKINKSELPMPTILDMAGSLYHYVAKWIVELLEPLGRHQNLPSLQCKLRTPSSFCVILKFVICILTDYQLNSL</sequence>
<reference evidence="2" key="2">
    <citation type="submission" date="2023-11" db="UniProtKB">
        <authorList>
            <consortium name="WormBaseParasite"/>
        </authorList>
    </citation>
    <scope>IDENTIFICATION</scope>
</reference>
<dbReference type="AlphaFoldDB" id="A0AA85JG77"/>